<keyword evidence="1" id="KW-0812">Transmembrane</keyword>
<evidence type="ECO:0000313" key="2">
    <source>
        <dbReference type="EMBL" id="KAJ9129202.1"/>
    </source>
</evidence>
<dbReference type="InterPro" id="IPR053258">
    <property type="entry name" value="Ca-permeable_cation_channel"/>
</dbReference>
<proteinExistence type="predicted"/>
<name>A0ABQ9KBU2_HEVBR</name>
<gene>
    <name evidence="2" type="ORF">P3X46_034001</name>
</gene>
<evidence type="ECO:0000313" key="3">
    <source>
        <dbReference type="Proteomes" id="UP001174677"/>
    </source>
</evidence>
<dbReference type="Proteomes" id="UP001174677">
    <property type="component" value="Unassembled WGS sequence"/>
</dbReference>
<keyword evidence="1" id="KW-0472">Membrane</keyword>
<protein>
    <submittedName>
        <fullName evidence="2">Uncharacterized protein</fullName>
    </submittedName>
</protein>
<feature type="non-terminal residue" evidence="2">
    <location>
        <position position="1"/>
    </location>
</feature>
<reference evidence="2 3" key="1">
    <citation type="journal article" date="2023" name="Plant Biotechnol. J.">
        <title>Chromosome-level wild Hevea brasiliensis genome provides new tools for genomic-assisted breeding and valuable loci to elevate rubber yield.</title>
        <authorList>
            <person name="Cheng H."/>
            <person name="Song X."/>
            <person name="Hu Y."/>
            <person name="Wu T."/>
            <person name="Yang Q."/>
            <person name="An Z."/>
            <person name="Feng S."/>
            <person name="Deng Z."/>
            <person name="Wu W."/>
            <person name="Zeng X."/>
            <person name="Tu M."/>
            <person name="Wang X."/>
            <person name="Huang H."/>
        </authorList>
    </citation>
    <scope>NUCLEOTIDE SEQUENCE [LARGE SCALE GENOMIC DNA]</scope>
    <source>
        <strain evidence="2">MT/VB/25A 57/8</strain>
    </source>
</reference>
<keyword evidence="1" id="KW-1133">Transmembrane helix</keyword>
<dbReference type="PANTHER" id="PTHR34115">
    <property type="entry name" value="PROTEIN, PUTATIVE-RELATED"/>
    <property type="match status" value="1"/>
</dbReference>
<keyword evidence="3" id="KW-1185">Reference proteome</keyword>
<accession>A0ABQ9KBU2</accession>
<sequence>YIFFMANNRVANEMMTSFLQMLVSLILVKNPFETHGTIMQMIVITLVIYIVASIIEDKLKSCDSNYKTIVGNTRFLIGSLAIVQLVWILVPNFGRLLLNLWVCAFIWAAWDLYQDLCKLLHKAFQHLKKLAEDIIHKLRRPELLCYTQGTSHQMTCLSKHISQ</sequence>
<dbReference type="PANTHER" id="PTHR34115:SF13">
    <property type="entry name" value="RPB1A"/>
    <property type="match status" value="1"/>
</dbReference>
<dbReference type="EMBL" id="JARPOI010000206">
    <property type="protein sequence ID" value="KAJ9129202.1"/>
    <property type="molecule type" value="Genomic_DNA"/>
</dbReference>
<organism evidence="2 3">
    <name type="scientific">Hevea brasiliensis</name>
    <name type="common">Para rubber tree</name>
    <name type="synonym">Siphonia brasiliensis</name>
    <dbReference type="NCBI Taxonomy" id="3981"/>
    <lineage>
        <taxon>Eukaryota</taxon>
        <taxon>Viridiplantae</taxon>
        <taxon>Streptophyta</taxon>
        <taxon>Embryophyta</taxon>
        <taxon>Tracheophyta</taxon>
        <taxon>Spermatophyta</taxon>
        <taxon>Magnoliopsida</taxon>
        <taxon>eudicotyledons</taxon>
        <taxon>Gunneridae</taxon>
        <taxon>Pentapetalae</taxon>
        <taxon>rosids</taxon>
        <taxon>fabids</taxon>
        <taxon>Malpighiales</taxon>
        <taxon>Euphorbiaceae</taxon>
        <taxon>Crotonoideae</taxon>
        <taxon>Micrandreae</taxon>
        <taxon>Hevea</taxon>
    </lineage>
</organism>
<evidence type="ECO:0000256" key="1">
    <source>
        <dbReference type="SAM" id="Phobius"/>
    </source>
</evidence>
<feature type="transmembrane region" description="Helical" evidence="1">
    <location>
        <begin position="75"/>
        <end position="90"/>
    </location>
</feature>
<feature type="transmembrane region" description="Helical" evidence="1">
    <location>
        <begin position="38"/>
        <end position="55"/>
    </location>
</feature>
<comment type="caution">
    <text evidence="2">The sequence shown here is derived from an EMBL/GenBank/DDBJ whole genome shotgun (WGS) entry which is preliminary data.</text>
</comment>